<evidence type="ECO:0000313" key="5">
    <source>
        <dbReference type="Proteomes" id="UP000001819"/>
    </source>
</evidence>
<dbReference type="PROSITE" id="PS50082">
    <property type="entry name" value="WD_REPEATS_2"/>
    <property type="match status" value="1"/>
</dbReference>
<dbReference type="SUPFAM" id="SSF50978">
    <property type="entry name" value="WD40 repeat-like"/>
    <property type="match status" value="1"/>
</dbReference>
<dbReference type="InterPro" id="IPR015943">
    <property type="entry name" value="WD40/YVTN_repeat-like_dom_sf"/>
</dbReference>
<dbReference type="Proteomes" id="UP000001819">
    <property type="component" value="Chromosome X"/>
</dbReference>
<dbReference type="RefSeq" id="XP_001353355.3">
    <property type="nucleotide sequence ID" value="XM_001353319.4"/>
</dbReference>
<comment type="similarity">
    <text evidence="1">Belongs to the WD repeat THOC6 family.</text>
</comment>
<name>A0A6I8UCJ4_DROPS</name>
<protein>
    <submittedName>
        <fullName evidence="6">THO complex subunit 6</fullName>
    </submittedName>
</protein>
<dbReference type="GO" id="GO:0006406">
    <property type="term" value="P:mRNA export from nucleus"/>
    <property type="evidence" value="ECO:0007669"/>
    <property type="project" value="TreeGrafter"/>
</dbReference>
<proteinExistence type="inferred from homology"/>
<dbReference type="AlphaFoldDB" id="A0A6I8UCJ4"/>
<gene>
    <name evidence="6" type="primary">thoc6</name>
</gene>
<feature type="region of interest" description="Disordered" evidence="4">
    <location>
        <begin position="330"/>
        <end position="352"/>
    </location>
</feature>
<evidence type="ECO:0000256" key="1">
    <source>
        <dbReference type="ARBA" id="ARBA00009728"/>
    </source>
</evidence>
<dbReference type="SMART" id="SM00320">
    <property type="entry name" value="WD40"/>
    <property type="match status" value="2"/>
</dbReference>
<sequence>MKETDLKRAYNNVLAQALSSSQQYLFSGNLFGDIFVLRLKELEKGTEEPPGKLKIFPQRSAVEINCLAFRRDFLIVGTVGVVYGLQWNEDDEKLSTNRLWEVKIPMQADAVEVPDVNSLWLSPDTDTLFAGCGDGIIYQISLEDGRVERDYRGHTDYVHSVVGNSNGQIFSGAEDGTVRVWTTKQKEQTSMIEPYTTPKLHRPDWGKWIGSVAVNDDWLLCGGGPRASIFHLRSLESTCVLDFPGGVHVCDFVDDGVFIGGEHNHVQSYTLNGALQANIPVEHTACYSIVWQTSPIKIMSIAGFSNRLHILKDFRFLDSKIDLYGNVEGEDDAAEGDEEELEEIESFKCSAA</sequence>
<dbReference type="FunCoup" id="A0A6I8UCJ4">
    <property type="interactions" value="1154"/>
</dbReference>
<evidence type="ECO:0000313" key="6">
    <source>
        <dbReference type="RefSeq" id="XP_001353355.3"/>
    </source>
</evidence>
<dbReference type="PANTHER" id="PTHR44411">
    <property type="entry name" value="THO COMPLEX SUBUNIT 6 HOMOLOG"/>
    <property type="match status" value="1"/>
</dbReference>
<keyword evidence="2 3" id="KW-0853">WD repeat</keyword>
<keyword evidence="5" id="KW-1185">Reference proteome</keyword>
<feature type="repeat" description="WD" evidence="3">
    <location>
        <begin position="151"/>
        <end position="191"/>
    </location>
</feature>
<reference evidence="6" key="1">
    <citation type="submission" date="2025-08" db="UniProtKB">
        <authorList>
            <consortium name="RefSeq"/>
        </authorList>
    </citation>
    <scope>IDENTIFICATION</scope>
    <source>
        <strain evidence="6">MV-25-SWS-2005</strain>
        <tissue evidence="6">Whole body</tissue>
    </source>
</reference>
<evidence type="ECO:0000256" key="3">
    <source>
        <dbReference type="PROSITE-ProRule" id="PRU00221"/>
    </source>
</evidence>
<dbReference type="GO" id="GO:0000346">
    <property type="term" value="C:transcription export complex"/>
    <property type="evidence" value="ECO:0007669"/>
    <property type="project" value="TreeGrafter"/>
</dbReference>
<dbReference type="InterPro" id="IPR042626">
    <property type="entry name" value="THOC6"/>
</dbReference>
<organism evidence="5 6">
    <name type="scientific">Drosophila pseudoobscura pseudoobscura</name>
    <name type="common">Fruit fly</name>
    <dbReference type="NCBI Taxonomy" id="46245"/>
    <lineage>
        <taxon>Eukaryota</taxon>
        <taxon>Metazoa</taxon>
        <taxon>Ecdysozoa</taxon>
        <taxon>Arthropoda</taxon>
        <taxon>Hexapoda</taxon>
        <taxon>Insecta</taxon>
        <taxon>Pterygota</taxon>
        <taxon>Neoptera</taxon>
        <taxon>Endopterygota</taxon>
        <taxon>Diptera</taxon>
        <taxon>Brachycera</taxon>
        <taxon>Muscomorpha</taxon>
        <taxon>Ephydroidea</taxon>
        <taxon>Drosophilidae</taxon>
        <taxon>Drosophila</taxon>
        <taxon>Sophophora</taxon>
    </lineage>
</organism>
<dbReference type="GO" id="GO:0000347">
    <property type="term" value="C:THO complex"/>
    <property type="evidence" value="ECO:0007669"/>
    <property type="project" value="TreeGrafter"/>
</dbReference>
<dbReference type="PROSITE" id="PS50294">
    <property type="entry name" value="WD_REPEATS_REGION"/>
    <property type="match status" value="1"/>
</dbReference>
<evidence type="ECO:0000256" key="2">
    <source>
        <dbReference type="ARBA" id="ARBA00022574"/>
    </source>
</evidence>
<dbReference type="Gene3D" id="2.130.10.10">
    <property type="entry name" value="YVTN repeat-like/Quinoprotein amine dehydrogenase"/>
    <property type="match status" value="1"/>
</dbReference>
<dbReference type="KEGG" id="dpo:4813132"/>
<feature type="compositionally biased region" description="Acidic residues" evidence="4">
    <location>
        <begin position="330"/>
        <end position="344"/>
    </location>
</feature>
<dbReference type="Pfam" id="PF00400">
    <property type="entry name" value="WD40"/>
    <property type="match status" value="2"/>
</dbReference>
<evidence type="ECO:0000256" key="4">
    <source>
        <dbReference type="SAM" id="MobiDB-lite"/>
    </source>
</evidence>
<dbReference type="InterPro" id="IPR001680">
    <property type="entry name" value="WD40_rpt"/>
</dbReference>
<dbReference type="InterPro" id="IPR036322">
    <property type="entry name" value="WD40_repeat_dom_sf"/>
</dbReference>
<accession>A0A6I8UCJ4</accession>
<dbReference type="InParanoid" id="A0A6I8UCJ4"/>
<dbReference type="PANTHER" id="PTHR44411:SF1">
    <property type="entry name" value="THO COMPLEX SUBUNIT 6 HOMOLOG"/>
    <property type="match status" value="1"/>
</dbReference>